<reference evidence="2" key="1">
    <citation type="submission" date="2024-03" db="EMBL/GenBank/DDBJ databases">
        <title>WGS assembly of Saponaria officinalis var. Norfolk2.</title>
        <authorList>
            <person name="Jenkins J."/>
            <person name="Shu S."/>
            <person name="Grimwood J."/>
            <person name="Barry K."/>
            <person name="Goodstein D."/>
            <person name="Schmutz J."/>
            <person name="Leebens-Mack J."/>
            <person name="Osbourn A."/>
        </authorList>
    </citation>
    <scope>NUCLEOTIDE SEQUENCE [LARGE SCALE GENOMIC DNA]</scope>
    <source>
        <strain evidence="2">JIC</strain>
    </source>
</reference>
<dbReference type="Gene3D" id="3.30.559.10">
    <property type="entry name" value="Chloramphenicol acetyltransferase-like domain"/>
    <property type="match status" value="2"/>
</dbReference>
<dbReference type="Proteomes" id="UP001443914">
    <property type="component" value="Unassembled WGS sequence"/>
</dbReference>
<dbReference type="Pfam" id="PF02458">
    <property type="entry name" value="Transferase"/>
    <property type="match status" value="1"/>
</dbReference>
<dbReference type="PANTHER" id="PTHR31896:SF12">
    <property type="entry name" value="HXXXD-TYPE ACYL-TRANSFERASE FAMILY PROTEIN"/>
    <property type="match status" value="1"/>
</dbReference>
<dbReference type="AlphaFoldDB" id="A0AAW1J7B7"/>
<organism evidence="2 3">
    <name type="scientific">Saponaria officinalis</name>
    <name type="common">Common soapwort</name>
    <name type="synonym">Lychnis saponaria</name>
    <dbReference type="NCBI Taxonomy" id="3572"/>
    <lineage>
        <taxon>Eukaryota</taxon>
        <taxon>Viridiplantae</taxon>
        <taxon>Streptophyta</taxon>
        <taxon>Embryophyta</taxon>
        <taxon>Tracheophyta</taxon>
        <taxon>Spermatophyta</taxon>
        <taxon>Magnoliopsida</taxon>
        <taxon>eudicotyledons</taxon>
        <taxon>Gunneridae</taxon>
        <taxon>Pentapetalae</taxon>
        <taxon>Caryophyllales</taxon>
        <taxon>Caryophyllaceae</taxon>
        <taxon>Caryophylleae</taxon>
        <taxon>Saponaria</taxon>
    </lineage>
</organism>
<name>A0AAW1J7B7_SAPOF</name>
<proteinExistence type="predicted"/>
<dbReference type="InterPro" id="IPR023213">
    <property type="entry name" value="CAT-like_dom_sf"/>
</dbReference>
<comment type="caution">
    <text evidence="2">The sequence shown here is derived from an EMBL/GenBank/DDBJ whole genome shotgun (WGS) entry which is preliminary data.</text>
</comment>
<dbReference type="PANTHER" id="PTHR31896">
    <property type="entry name" value="FAMILY REGULATORY PROTEIN, PUTATIVE (AFU_ORTHOLOGUE AFUA_3G14730)-RELATED"/>
    <property type="match status" value="1"/>
</dbReference>
<gene>
    <name evidence="2" type="ORF">RND81_08G137000</name>
</gene>
<accession>A0AAW1J7B7</accession>
<keyword evidence="1" id="KW-0808">Transferase</keyword>
<evidence type="ECO:0000313" key="3">
    <source>
        <dbReference type="Proteomes" id="UP001443914"/>
    </source>
</evidence>
<dbReference type="EMBL" id="JBDFQZ010000008">
    <property type="protein sequence ID" value="KAK9698865.1"/>
    <property type="molecule type" value="Genomic_DNA"/>
</dbReference>
<evidence type="ECO:0000313" key="2">
    <source>
        <dbReference type="EMBL" id="KAK9698865.1"/>
    </source>
</evidence>
<dbReference type="InterPro" id="IPR051283">
    <property type="entry name" value="Sec_Metabolite_Acyltrans"/>
</dbReference>
<evidence type="ECO:0000256" key="1">
    <source>
        <dbReference type="ARBA" id="ARBA00022679"/>
    </source>
</evidence>
<protein>
    <submittedName>
        <fullName evidence="2">Uncharacterized protein</fullName>
    </submittedName>
</protein>
<dbReference type="GO" id="GO:0016740">
    <property type="term" value="F:transferase activity"/>
    <property type="evidence" value="ECO:0007669"/>
    <property type="project" value="UniProtKB-KW"/>
</dbReference>
<keyword evidence="3" id="KW-1185">Reference proteome</keyword>
<sequence>MLYQTKVLVDDSKKPYLFTHWDLTLLSINYSQRRLLFPLPKQDDFSIDTLLQSLKDSLAETLTIFYPLAGQLVTTVFEDEHRCTVHIDCNKGQGARFIHASLDDVTVSDILCSAHEPSVVHSLFDLSNGEVSYDGHTSPNLSIQVTELSDGLFIGFSMNHVICDATSFWHFWNVWSEIQRANGKPVSISNLPVYERWYPDGYGPNDVFLPFIHPDEFISRYNPPQLLKEKLFRFGLKEIQKLKSKANEHIHDPNNKISSFQAVAAFLWKCIIRANGLTPEKATHCSLAANNRSRVSPPLPPNYFGNSVNTILTTTTVGELLELSLGQVGELLNKSVRNYTAKVVYDNTLKWYKSPCVNRFGALADSGVNDIVLIASSPRLDMYGNEFVGLGKPIAVRSGCGNKLPGLVTAYAGNQGPGSMDFEICLTADCMNNLESDVEFMDFASSYGSC</sequence>